<dbReference type="Proteomes" id="UP001152918">
    <property type="component" value="Chromosome"/>
</dbReference>
<dbReference type="HOGENOM" id="CLU_3028963_0_0_6"/>
<organism evidence="2">
    <name type="scientific">Pseudomonas fluorescens (strain SBW25)</name>
    <dbReference type="NCBI Taxonomy" id="216595"/>
    <lineage>
        <taxon>Bacteria</taxon>
        <taxon>Pseudomonadati</taxon>
        <taxon>Pseudomonadota</taxon>
        <taxon>Gammaproteobacteria</taxon>
        <taxon>Pseudomonadales</taxon>
        <taxon>Pseudomonadaceae</taxon>
        <taxon>Pseudomonas</taxon>
    </lineage>
</organism>
<gene>
    <name evidence="2" type="ordered locus">PFLU_2251</name>
</gene>
<evidence type="ECO:0000313" key="2">
    <source>
        <dbReference type="EMBL" id="CAY48486.1"/>
    </source>
</evidence>
<accession>C3KAP2</accession>
<dbReference type="AlphaFoldDB" id="C3KAP2"/>
<name>C3KAP2_PSEFS</name>
<evidence type="ECO:0000313" key="1">
    <source>
        <dbReference type="EMBL" id="CAI2796505.1"/>
    </source>
</evidence>
<reference evidence="1" key="2">
    <citation type="submission" date="2023-10" db="EMBL/GenBank/DDBJ databases">
        <authorList>
            <person name="Fortmann-Grote C."/>
        </authorList>
    </citation>
    <scope>NUCLEOTIDE SEQUENCE</scope>
    <source>
        <strain evidence="1">SBW25</strain>
    </source>
</reference>
<protein>
    <submittedName>
        <fullName evidence="2">Uncharacterized protein</fullName>
    </submittedName>
</protein>
<proteinExistence type="predicted"/>
<dbReference type="EMBL" id="AM181176">
    <property type="protein sequence ID" value="CAY48486.1"/>
    <property type="molecule type" value="Genomic_DNA"/>
</dbReference>
<dbReference type="EMBL" id="OV986001">
    <property type="protein sequence ID" value="CAI2796505.1"/>
    <property type="molecule type" value="Genomic_DNA"/>
</dbReference>
<reference evidence="2" key="1">
    <citation type="journal article" date="2009" name="Genome Biol.">
        <title>Genomic and genetic analyses of diversity and plant interactions of Pseudomonas fluorescens.</title>
        <authorList>
            <person name="Silby M.W."/>
            <person name="Cerdeno-Tarraga A.M."/>
            <person name="Vernikos G.S."/>
            <person name="Giddens S.R."/>
            <person name="Jackson R.W."/>
            <person name="Preston G.M."/>
            <person name="Zhang X.X."/>
            <person name="Moon C.D."/>
            <person name="Gehrig S.M."/>
            <person name="Godfrey S.A."/>
            <person name="Knight C.G."/>
            <person name="Malone J.G."/>
            <person name="Robinson Z."/>
            <person name="Spiers A.J."/>
            <person name="Harris S."/>
            <person name="Challis G.L."/>
            <person name="Yaxley A.M."/>
            <person name="Harris D."/>
            <person name="Seeger K."/>
            <person name="Murphy L."/>
            <person name="Rutter S."/>
            <person name="Squares R."/>
            <person name="Quail M.A."/>
            <person name="Saunders E."/>
            <person name="Mavromatis K."/>
            <person name="Brettin T.S."/>
            <person name="Bentley S.D."/>
            <person name="Hothersall J."/>
            <person name="Stephens E."/>
            <person name="Thomas C.M."/>
            <person name="Parkhill J."/>
            <person name="Levy S.B."/>
            <person name="Rainey P.B."/>
            <person name="Thomson N.R."/>
        </authorList>
    </citation>
    <scope>NUCLEOTIDE SEQUENCE [LARGE SCALE GENOMIC DNA]</scope>
    <source>
        <strain evidence="2">SBW25</strain>
    </source>
</reference>
<dbReference type="KEGG" id="pfs:PFLU_2251"/>
<sequence length="55" mass="5835">MKVEKSIAVSFVRPLAGSNSESIADVSGQKPLATKCGISSQYSRDVCSGMLRLKC</sequence>